<dbReference type="InterPro" id="IPR036527">
    <property type="entry name" value="SCP2_sterol-bd_dom_sf"/>
</dbReference>
<keyword evidence="2 6" id="KW-0378">Hydrolase</keyword>
<dbReference type="CDD" id="cd07710">
    <property type="entry name" value="arylsulfatase_Sdsa1-like_MBL-fold"/>
    <property type="match status" value="1"/>
</dbReference>
<evidence type="ECO:0000313" key="6">
    <source>
        <dbReference type="EMBL" id="MBB6118597.1"/>
    </source>
</evidence>
<dbReference type="PANTHER" id="PTHR43223">
    <property type="entry name" value="ALKYL/ARYL-SULFATASE"/>
    <property type="match status" value="1"/>
</dbReference>
<dbReference type="Pfam" id="PF00753">
    <property type="entry name" value="Lactamase_B"/>
    <property type="match status" value="1"/>
</dbReference>
<dbReference type="EMBL" id="JACHJO010000002">
    <property type="protein sequence ID" value="MBB6118597.1"/>
    <property type="molecule type" value="Genomic_DNA"/>
</dbReference>
<keyword evidence="1" id="KW-0479">Metal-binding</keyword>
<proteinExistence type="inferred from homology"/>
<organism evidence="6 7">
    <name type="scientific">Nocardiopsis algeriensis</name>
    <dbReference type="NCBI Taxonomy" id="1478215"/>
    <lineage>
        <taxon>Bacteria</taxon>
        <taxon>Bacillati</taxon>
        <taxon>Actinomycetota</taxon>
        <taxon>Actinomycetes</taxon>
        <taxon>Streptosporangiales</taxon>
        <taxon>Nocardiopsidaceae</taxon>
        <taxon>Nocardiopsis</taxon>
    </lineage>
</organism>
<dbReference type="AlphaFoldDB" id="A0A841IIM3"/>
<comment type="similarity">
    <text evidence="4">Belongs to the metallo-beta-lactamase superfamily. Type III sulfatase family.</text>
</comment>
<dbReference type="RefSeq" id="WP_184286889.1">
    <property type="nucleotide sequence ID" value="NZ_JACHJO010000002.1"/>
</dbReference>
<dbReference type="InterPro" id="IPR029229">
    <property type="entry name" value="Alkyl_sulf_C"/>
</dbReference>
<feature type="domain" description="Metallo-beta-lactamase" evidence="5">
    <location>
        <begin position="78"/>
        <end position="294"/>
    </location>
</feature>
<dbReference type="PANTHER" id="PTHR43223:SF1">
    <property type="entry name" value="ALKYL_ARYL-SULFATASE BDS1"/>
    <property type="match status" value="1"/>
</dbReference>
<dbReference type="Gene3D" id="1.25.40.880">
    <property type="entry name" value="Alkyl sulfatase, dimerisation domain"/>
    <property type="match status" value="1"/>
</dbReference>
<sequence length="589" mass="64896">MGYDPDAQADRGLIARLDPPQIRNAEGEVVWDADAYAFLDEECPPTAHPGLWEHSRRCARQGLYEVTEGIYQVRGLDLSNMTLVEGRKGVIAVDPLISAECARAGLELYRRHRGDRPVTGAVYTSSHIDHFAGVRGAIDGSVPILAPRGFLTNAVSENVYAGPALVRRGYFYTGALLERGPAGQIGLGLGQSSSSGRISLVAPNRSISRTGQEEVVDGVRLVFQMTPGSEAPAEANFYLPEHRALCMAENAVHSLHNVLDLSGALVRDARLWARYLDESIELFAGKSDVQFASHHWPTWGTEEIIRFLSQQRDMYAYLHDQTLRLMNKGLVGSEIAEELRMPPGLVRQEHTRGYYGSVSHNAKAIYQRYMGWFDGNPAHLWEHPPVEAARRYVDCMGGVDETVRKAEGYRDAGDLRFAATLLDHAVFADPDHSGAREALAGVYESLAYGAECGTWRNFYLQGAHELRHGFPKVHYDIAGEMATGLTEEQLFDALAIRIDGPRAWGESFAIDWRFPSSLYRTTMSNGALIVRQAPRAGRADLSVHLTKADLIGLVRGEERPITTEGDASLLERLLGLLDPSDGSFAIVTP</sequence>
<dbReference type="SUPFAM" id="SSF55718">
    <property type="entry name" value="SCP-like"/>
    <property type="match status" value="1"/>
</dbReference>
<protein>
    <submittedName>
        <fullName evidence="6">Alkyl sulfatase BDS1-like metallo-beta-lactamase superfamily hydrolase</fullName>
    </submittedName>
</protein>
<dbReference type="SMART" id="SM00849">
    <property type="entry name" value="Lactamase_B"/>
    <property type="match status" value="1"/>
</dbReference>
<accession>A0A841IIM3</accession>
<dbReference type="Pfam" id="PF14864">
    <property type="entry name" value="Alkyl_sulf_C"/>
    <property type="match status" value="1"/>
</dbReference>
<evidence type="ECO:0000313" key="7">
    <source>
        <dbReference type="Proteomes" id="UP000536604"/>
    </source>
</evidence>
<dbReference type="InterPro" id="IPR029228">
    <property type="entry name" value="Alkyl_sulf_dimr"/>
</dbReference>
<dbReference type="Pfam" id="PF14863">
    <property type="entry name" value="Alkyl_sulf_dimr"/>
    <property type="match status" value="1"/>
</dbReference>
<keyword evidence="3" id="KW-0862">Zinc</keyword>
<dbReference type="Gene3D" id="3.30.1050.10">
    <property type="entry name" value="SCP2 sterol-binding domain"/>
    <property type="match status" value="1"/>
</dbReference>
<dbReference type="GO" id="GO:0046983">
    <property type="term" value="F:protein dimerization activity"/>
    <property type="evidence" value="ECO:0007669"/>
    <property type="project" value="InterPro"/>
</dbReference>
<comment type="caution">
    <text evidence="6">The sequence shown here is derived from an EMBL/GenBank/DDBJ whole genome shotgun (WGS) entry which is preliminary data.</text>
</comment>
<dbReference type="Gene3D" id="3.60.15.30">
    <property type="entry name" value="Metallo-beta-lactamase domain"/>
    <property type="match status" value="1"/>
</dbReference>
<dbReference type="InterPro" id="IPR001279">
    <property type="entry name" value="Metallo-B-lactamas"/>
</dbReference>
<evidence type="ECO:0000256" key="4">
    <source>
        <dbReference type="ARBA" id="ARBA00033751"/>
    </source>
</evidence>
<dbReference type="InterPro" id="IPR044097">
    <property type="entry name" value="Bds1/SdsA1_MBL-fold"/>
</dbReference>
<gene>
    <name evidence="6" type="ORF">FHS13_000529</name>
</gene>
<reference evidence="6 7" key="1">
    <citation type="submission" date="2020-08" db="EMBL/GenBank/DDBJ databases">
        <title>Genomic Encyclopedia of Type Strains, Phase III (KMG-III): the genomes of soil and plant-associated and newly described type strains.</title>
        <authorList>
            <person name="Whitman W."/>
        </authorList>
    </citation>
    <scope>NUCLEOTIDE SEQUENCE [LARGE SCALE GENOMIC DNA]</scope>
    <source>
        <strain evidence="6 7">CECT 8712</strain>
    </source>
</reference>
<dbReference type="InterPro" id="IPR052195">
    <property type="entry name" value="Bact_Alkyl/Aryl-Sulfatase"/>
</dbReference>
<keyword evidence="7" id="KW-1185">Reference proteome</keyword>
<dbReference type="InterPro" id="IPR036866">
    <property type="entry name" value="RibonucZ/Hydroxyglut_hydro"/>
</dbReference>
<dbReference type="Proteomes" id="UP000536604">
    <property type="component" value="Unassembled WGS sequence"/>
</dbReference>
<evidence type="ECO:0000259" key="5">
    <source>
        <dbReference type="SMART" id="SM00849"/>
    </source>
</evidence>
<dbReference type="GO" id="GO:0046872">
    <property type="term" value="F:metal ion binding"/>
    <property type="evidence" value="ECO:0007669"/>
    <property type="project" value="UniProtKB-KW"/>
</dbReference>
<name>A0A841IIM3_9ACTN</name>
<dbReference type="GO" id="GO:0018909">
    <property type="term" value="P:dodecyl sulfate metabolic process"/>
    <property type="evidence" value="ECO:0007669"/>
    <property type="project" value="InterPro"/>
</dbReference>
<evidence type="ECO:0000256" key="2">
    <source>
        <dbReference type="ARBA" id="ARBA00022801"/>
    </source>
</evidence>
<dbReference type="SUPFAM" id="SSF56281">
    <property type="entry name" value="Metallo-hydrolase/oxidoreductase"/>
    <property type="match status" value="1"/>
</dbReference>
<dbReference type="GO" id="GO:0018741">
    <property type="term" value="F:linear primary-alkylsulfatase activity"/>
    <property type="evidence" value="ECO:0007669"/>
    <property type="project" value="InterPro"/>
</dbReference>
<evidence type="ECO:0000256" key="3">
    <source>
        <dbReference type="ARBA" id="ARBA00022833"/>
    </source>
</evidence>
<dbReference type="InterPro" id="IPR038536">
    <property type="entry name" value="Alkyl/aryl-sulf_dimr_sf"/>
</dbReference>
<evidence type="ECO:0000256" key="1">
    <source>
        <dbReference type="ARBA" id="ARBA00022723"/>
    </source>
</evidence>